<dbReference type="EMBL" id="MU275846">
    <property type="protein sequence ID" value="KAI0052281.1"/>
    <property type="molecule type" value="Genomic_DNA"/>
</dbReference>
<proteinExistence type="predicted"/>
<reference evidence="1" key="1">
    <citation type="submission" date="2021-02" db="EMBL/GenBank/DDBJ databases">
        <authorList>
            <consortium name="DOE Joint Genome Institute"/>
            <person name="Ahrendt S."/>
            <person name="Looney B.P."/>
            <person name="Miyauchi S."/>
            <person name="Morin E."/>
            <person name="Drula E."/>
            <person name="Courty P.E."/>
            <person name="Chicoki N."/>
            <person name="Fauchery L."/>
            <person name="Kohler A."/>
            <person name="Kuo A."/>
            <person name="Labutti K."/>
            <person name="Pangilinan J."/>
            <person name="Lipzen A."/>
            <person name="Riley R."/>
            <person name="Andreopoulos W."/>
            <person name="He G."/>
            <person name="Johnson J."/>
            <person name="Barry K.W."/>
            <person name="Grigoriev I.V."/>
            <person name="Nagy L."/>
            <person name="Hibbett D."/>
            <person name="Henrissat B."/>
            <person name="Matheny P.B."/>
            <person name="Labbe J."/>
            <person name="Martin F."/>
        </authorList>
    </citation>
    <scope>NUCLEOTIDE SEQUENCE</scope>
    <source>
        <strain evidence="1">FP105234-sp</strain>
    </source>
</reference>
<accession>A0ACB8S828</accession>
<keyword evidence="2" id="KW-1185">Reference proteome</keyword>
<evidence type="ECO:0000313" key="2">
    <source>
        <dbReference type="Proteomes" id="UP000814033"/>
    </source>
</evidence>
<organism evidence="1 2">
    <name type="scientific">Auriscalpium vulgare</name>
    <dbReference type="NCBI Taxonomy" id="40419"/>
    <lineage>
        <taxon>Eukaryota</taxon>
        <taxon>Fungi</taxon>
        <taxon>Dikarya</taxon>
        <taxon>Basidiomycota</taxon>
        <taxon>Agaricomycotina</taxon>
        <taxon>Agaricomycetes</taxon>
        <taxon>Russulales</taxon>
        <taxon>Auriscalpiaceae</taxon>
        <taxon>Auriscalpium</taxon>
    </lineage>
</organism>
<evidence type="ECO:0000313" key="1">
    <source>
        <dbReference type="EMBL" id="KAI0052281.1"/>
    </source>
</evidence>
<comment type="caution">
    <text evidence="1">The sequence shown here is derived from an EMBL/GenBank/DDBJ whole genome shotgun (WGS) entry which is preliminary data.</text>
</comment>
<sequence>MAVSQEPTLVATLSDLFPQSNLAVRGTLDIQYPTFTVASGAIYPRDATQPEPTVVYSDSEPGAKYTLIMSDPDLFKHNDGLSGQVRHWVQPGLTFADPGSRGKITEPATTVYLGPSPGLGTGNHRYLFVLAKQLGTPADAQQAAKFTVGGPQADLKDRMGFDVAQYVHAAGLEVVSATVMEVGGTVGSTLNDVRLMGESATNAVLGK</sequence>
<protein>
    <submittedName>
        <fullName evidence="1">PEBP-like protein</fullName>
    </submittedName>
</protein>
<reference evidence="1" key="2">
    <citation type="journal article" date="2022" name="New Phytol.">
        <title>Evolutionary transition to the ectomycorrhizal habit in the genomes of a hyperdiverse lineage of mushroom-forming fungi.</title>
        <authorList>
            <person name="Looney B."/>
            <person name="Miyauchi S."/>
            <person name="Morin E."/>
            <person name="Drula E."/>
            <person name="Courty P.E."/>
            <person name="Kohler A."/>
            <person name="Kuo A."/>
            <person name="LaButti K."/>
            <person name="Pangilinan J."/>
            <person name="Lipzen A."/>
            <person name="Riley R."/>
            <person name="Andreopoulos W."/>
            <person name="He G."/>
            <person name="Johnson J."/>
            <person name="Nolan M."/>
            <person name="Tritt A."/>
            <person name="Barry K.W."/>
            <person name="Grigoriev I.V."/>
            <person name="Nagy L.G."/>
            <person name="Hibbett D."/>
            <person name="Henrissat B."/>
            <person name="Matheny P.B."/>
            <person name="Labbe J."/>
            <person name="Martin F.M."/>
        </authorList>
    </citation>
    <scope>NUCLEOTIDE SEQUENCE</scope>
    <source>
        <strain evidence="1">FP105234-sp</strain>
    </source>
</reference>
<name>A0ACB8S828_9AGAM</name>
<gene>
    <name evidence="1" type="ORF">FA95DRAFT_1592803</name>
</gene>
<dbReference type="Proteomes" id="UP000814033">
    <property type="component" value="Unassembled WGS sequence"/>
</dbReference>